<dbReference type="InterPro" id="IPR015946">
    <property type="entry name" value="KH_dom-like_a/b"/>
</dbReference>
<dbReference type="Pfam" id="PF14804">
    <property type="entry name" value="Jag_N"/>
    <property type="match status" value="1"/>
</dbReference>
<dbReference type="CDD" id="cd02414">
    <property type="entry name" value="KH-II_Jag"/>
    <property type="match status" value="1"/>
</dbReference>
<comment type="function">
    <text evidence="6">A probable RNA chaperone. Forms a complex with KhpA which binds to cellular RNA and controls its expression. Plays a role in peptidoglycan (PG) homeostasis and cell length regulation.</text>
</comment>
<sequence>MNEGQSYEYNAKTVEAAVDEGCRQLGVSREEIEIEVLNEGSRGILGIGASDALVRLTRRDTADHSEAQAPHDGEEQEEIEADAGTEPEEAAEIVSDLPPADGAATVEAESEPVTVEDTQPGLNGEVGADDAELEDLAFDLVNQMLVHMGIKAEIEVSWQDNPEDNDRALTLNIVGEELGFLIGRNGETLASMQYLIRLMVNQELHRWKNIVIDVDGYKQRRAEQLDQLAHRLADQVVATGRPASLEPMPASERRLVHIALRNHEHVYTASTGEDVRRKVQILLK</sequence>
<dbReference type="InterPro" id="IPR001374">
    <property type="entry name" value="R3H_dom"/>
</dbReference>
<comment type="caution">
    <text evidence="6">Lacks conserved residue(s) required for the propagation of feature annotation.</text>
</comment>
<keyword evidence="3 6" id="KW-0133">Cell shape</keyword>
<evidence type="ECO:0000256" key="3">
    <source>
        <dbReference type="ARBA" id="ARBA00022960"/>
    </source>
</evidence>
<dbReference type="AlphaFoldDB" id="A0A6B0YUB5"/>
<evidence type="ECO:0000259" key="8">
    <source>
        <dbReference type="PROSITE" id="PS51061"/>
    </source>
</evidence>
<dbReference type="SMART" id="SM01245">
    <property type="entry name" value="Jag_N"/>
    <property type="match status" value="1"/>
</dbReference>
<comment type="subcellular location">
    <subcellularLocation>
        <location evidence="6">Cytoplasm</location>
    </subcellularLocation>
</comment>
<accession>A0A6B0YUB5</accession>
<evidence type="ECO:0000256" key="2">
    <source>
        <dbReference type="ARBA" id="ARBA00022884"/>
    </source>
</evidence>
<dbReference type="InterPro" id="IPR036867">
    <property type="entry name" value="R3H_dom_sf"/>
</dbReference>
<dbReference type="NCBIfam" id="NF041568">
    <property type="entry name" value="Jag_EloR"/>
    <property type="match status" value="1"/>
</dbReference>
<feature type="region of interest" description="Disordered" evidence="7">
    <location>
        <begin position="59"/>
        <end position="127"/>
    </location>
</feature>
<dbReference type="InterPro" id="IPR038247">
    <property type="entry name" value="Jag_N_dom_sf"/>
</dbReference>
<evidence type="ECO:0000256" key="6">
    <source>
        <dbReference type="HAMAP-Rule" id="MF_00867"/>
    </source>
</evidence>
<dbReference type="EMBL" id="VXRG01000090">
    <property type="protein sequence ID" value="MXY93941.1"/>
    <property type="molecule type" value="Genomic_DNA"/>
</dbReference>
<dbReference type="GO" id="GO:0071555">
    <property type="term" value="P:cell wall organization"/>
    <property type="evidence" value="ECO:0007669"/>
    <property type="project" value="UniProtKB-KW"/>
</dbReference>
<organism evidence="9">
    <name type="scientific">Caldilineaceae bacterium SB0664_bin_27</name>
    <dbReference type="NCBI Taxonomy" id="2605260"/>
    <lineage>
        <taxon>Bacteria</taxon>
        <taxon>Bacillati</taxon>
        <taxon>Chloroflexota</taxon>
        <taxon>Caldilineae</taxon>
        <taxon>Caldilineales</taxon>
        <taxon>Caldilineaceae</taxon>
    </lineage>
</organism>
<dbReference type="InterPro" id="IPR038008">
    <property type="entry name" value="Jag_KH"/>
</dbReference>
<dbReference type="Gene3D" id="3.30.300.20">
    <property type="match status" value="1"/>
</dbReference>
<comment type="subunit">
    <text evidence="6">Forms a complex with KhpA.</text>
</comment>
<keyword evidence="1 6" id="KW-0963">Cytoplasm</keyword>
<dbReference type="InterPro" id="IPR032782">
    <property type="entry name" value="KhpB_N"/>
</dbReference>
<dbReference type="GO" id="GO:0009252">
    <property type="term" value="P:peptidoglycan biosynthetic process"/>
    <property type="evidence" value="ECO:0007669"/>
    <property type="project" value="UniProtKB-UniRule"/>
</dbReference>
<reference evidence="9" key="1">
    <citation type="submission" date="2019-09" db="EMBL/GenBank/DDBJ databases">
        <title>Characterisation of the sponge microbiome using genome-centric metagenomics.</title>
        <authorList>
            <person name="Engelberts J.P."/>
            <person name="Robbins S.J."/>
            <person name="De Goeij J.M."/>
            <person name="Aranda M."/>
            <person name="Bell S.C."/>
            <person name="Webster N.S."/>
        </authorList>
    </citation>
    <scope>NUCLEOTIDE SEQUENCE</scope>
    <source>
        <strain evidence="9">SB0664_bin_27</strain>
    </source>
</reference>
<evidence type="ECO:0000256" key="1">
    <source>
        <dbReference type="ARBA" id="ARBA00022490"/>
    </source>
</evidence>
<gene>
    <name evidence="6" type="primary">khpB</name>
    <name evidence="6" type="synonym">eloR</name>
    <name evidence="9" type="ORF">F4Y42_10905</name>
</gene>
<keyword evidence="4 6" id="KW-0143">Chaperone</keyword>
<dbReference type="PANTHER" id="PTHR35800:SF1">
    <property type="entry name" value="RNA-BINDING PROTEIN KHPB"/>
    <property type="match status" value="1"/>
</dbReference>
<dbReference type="PROSITE" id="PS51061">
    <property type="entry name" value="R3H"/>
    <property type="match status" value="1"/>
</dbReference>
<keyword evidence="5 6" id="KW-0961">Cell wall biogenesis/degradation</keyword>
<protein>
    <recommendedName>
        <fullName evidence="6">RNA-binding protein KhpB</fullName>
    </recommendedName>
    <alternativeName>
        <fullName evidence="6">RNA-binding protein EloR</fullName>
    </alternativeName>
</protein>
<dbReference type="Pfam" id="PF01424">
    <property type="entry name" value="R3H"/>
    <property type="match status" value="1"/>
</dbReference>
<dbReference type="CDD" id="cd02644">
    <property type="entry name" value="R3H_jag"/>
    <property type="match status" value="1"/>
</dbReference>
<evidence type="ECO:0000313" key="9">
    <source>
        <dbReference type="EMBL" id="MXY93941.1"/>
    </source>
</evidence>
<dbReference type="GO" id="GO:0008360">
    <property type="term" value="P:regulation of cell shape"/>
    <property type="evidence" value="ECO:0007669"/>
    <property type="project" value="UniProtKB-KW"/>
</dbReference>
<dbReference type="GO" id="GO:0005737">
    <property type="term" value="C:cytoplasm"/>
    <property type="evidence" value="ECO:0007669"/>
    <property type="project" value="UniProtKB-SubCell"/>
</dbReference>
<dbReference type="PANTHER" id="PTHR35800">
    <property type="entry name" value="PROTEIN JAG"/>
    <property type="match status" value="1"/>
</dbReference>
<comment type="domain">
    <text evidence="6">Has an N-terminal Jag-N domain and 2 RNA-binding domains (KH and R3H).</text>
</comment>
<dbReference type="SMART" id="SM00393">
    <property type="entry name" value="R3H"/>
    <property type="match status" value="1"/>
</dbReference>
<dbReference type="Gene3D" id="3.30.1370.50">
    <property type="entry name" value="R3H-like domain"/>
    <property type="match status" value="1"/>
</dbReference>
<evidence type="ECO:0000256" key="4">
    <source>
        <dbReference type="ARBA" id="ARBA00023186"/>
    </source>
</evidence>
<comment type="caution">
    <text evidence="9">The sequence shown here is derived from an EMBL/GenBank/DDBJ whole genome shotgun (WGS) entry which is preliminary data.</text>
</comment>
<dbReference type="InterPro" id="IPR034079">
    <property type="entry name" value="R3H_KhpB"/>
</dbReference>
<name>A0A6B0YUB5_9CHLR</name>
<dbReference type="InterPro" id="IPR039247">
    <property type="entry name" value="KhpB"/>
</dbReference>
<dbReference type="Pfam" id="PF13083">
    <property type="entry name" value="KH_KhpA-B"/>
    <property type="match status" value="1"/>
</dbReference>
<dbReference type="HAMAP" id="MF_00867">
    <property type="entry name" value="KhpB"/>
    <property type="match status" value="1"/>
</dbReference>
<feature type="compositionally biased region" description="Acidic residues" evidence="7">
    <location>
        <begin position="74"/>
        <end position="91"/>
    </location>
</feature>
<proteinExistence type="inferred from homology"/>
<dbReference type="Gene3D" id="3.30.30.80">
    <property type="entry name" value="probable RNA-binding protein from clostridium symbiosum atcc 14940"/>
    <property type="match status" value="1"/>
</dbReference>
<evidence type="ECO:0000256" key="5">
    <source>
        <dbReference type="ARBA" id="ARBA00023316"/>
    </source>
</evidence>
<feature type="domain" description="R3H" evidence="8">
    <location>
        <begin position="219"/>
        <end position="284"/>
    </location>
</feature>
<keyword evidence="2 6" id="KW-0694">RNA-binding</keyword>
<comment type="similarity">
    <text evidence="6">Belongs to the KhpB RNA-binding protein family.</text>
</comment>
<feature type="compositionally biased region" description="Basic and acidic residues" evidence="7">
    <location>
        <begin position="59"/>
        <end position="73"/>
    </location>
</feature>
<evidence type="ECO:0000256" key="7">
    <source>
        <dbReference type="SAM" id="MobiDB-lite"/>
    </source>
</evidence>
<dbReference type="GO" id="GO:0003723">
    <property type="term" value="F:RNA binding"/>
    <property type="evidence" value="ECO:0007669"/>
    <property type="project" value="UniProtKB-UniRule"/>
</dbReference>
<dbReference type="SUPFAM" id="SSF82708">
    <property type="entry name" value="R3H domain"/>
    <property type="match status" value="1"/>
</dbReference>